<evidence type="ECO:0000313" key="3">
    <source>
        <dbReference type="EMBL" id="MCC3269794.1"/>
    </source>
</evidence>
<evidence type="ECO:0000256" key="1">
    <source>
        <dbReference type="SAM" id="MobiDB-lite"/>
    </source>
</evidence>
<evidence type="ECO:0008006" key="5">
    <source>
        <dbReference type="Google" id="ProtNLM"/>
    </source>
</evidence>
<dbReference type="EMBL" id="JAJFZP010000008">
    <property type="protein sequence ID" value="MCC3269794.1"/>
    <property type="molecule type" value="Genomic_DNA"/>
</dbReference>
<proteinExistence type="predicted"/>
<feature type="signal peptide" evidence="2">
    <location>
        <begin position="1"/>
        <end position="24"/>
    </location>
</feature>
<feature type="region of interest" description="Disordered" evidence="1">
    <location>
        <begin position="24"/>
        <end position="53"/>
    </location>
</feature>
<feature type="chain" id="PRO_5040770511" description="Lipoprotein" evidence="2">
    <location>
        <begin position="25"/>
        <end position="240"/>
    </location>
</feature>
<keyword evidence="2" id="KW-0732">Signal</keyword>
<reference evidence="3" key="1">
    <citation type="submission" date="2021-10" db="EMBL/GenBank/DDBJ databases">
        <title>Novel species in genus Arthrobacter.</title>
        <authorList>
            <person name="Liu Y."/>
        </authorList>
    </citation>
    <scope>NUCLEOTIDE SEQUENCE</scope>
    <source>
        <strain evidence="3">Zg-Y809</strain>
    </source>
</reference>
<dbReference type="Proteomes" id="UP001139264">
    <property type="component" value="Unassembled WGS sequence"/>
</dbReference>
<organism evidence="3 4">
    <name type="scientific">Arthrobacter gengyunqii</name>
    <dbReference type="NCBI Taxonomy" id="2886940"/>
    <lineage>
        <taxon>Bacteria</taxon>
        <taxon>Bacillati</taxon>
        <taxon>Actinomycetota</taxon>
        <taxon>Actinomycetes</taxon>
        <taxon>Micrococcales</taxon>
        <taxon>Micrococcaceae</taxon>
        <taxon>Arthrobacter</taxon>
    </lineage>
</organism>
<comment type="caution">
    <text evidence="3">The sequence shown here is derived from an EMBL/GenBank/DDBJ whole genome shotgun (WGS) entry which is preliminary data.</text>
</comment>
<sequence length="240" mass="24635">MKKSMKAGALLVAGVFALSGCGSSDDGSEAASESSPSATATPTPTLAVGQSQYTPEELEAALQAVKADQGLSGEIANQEMLSPLLQEAPDALAGVTITPEKCDVLATTDIAGILESANMAMLMLTATDMLMIASHPDESVMEKQFADNSLLLEECAQFQMEAAGQVMTASIEPVDATTDAEQTQAFRTAITAGEEVTESTQLSVVSGTTNIQITLNGPEGGASMSKAEDLANALLAELAK</sequence>
<dbReference type="PROSITE" id="PS51257">
    <property type="entry name" value="PROKAR_LIPOPROTEIN"/>
    <property type="match status" value="1"/>
</dbReference>
<name>A0A9X1M3R2_9MICC</name>
<feature type="compositionally biased region" description="Low complexity" evidence="1">
    <location>
        <begin position="24"/>
        <end position="45"/>
    </location>
</feature>
<gene>
    <name evidence="3" type="ORF">LJ751_10520</name>
</gene>
<dbReference type="AlphaFoldDB" id="A0A9X1M3R2"/>
<accession>A0A9X1M3R2</accession>
<evidence type="ECO:0000313" key="4">
    <source>
        <dbReference type="Proteomes" id="UP001139264"/>
    </source>
</evidence>
<evidence type="ECO:0000256" key="2">
    <source>
        <dbReference type="SAM" id="SignalP"/>
    </source>
</evidence>
<dbReference type="RefSeq" id="WP_227908151.1">
    <property type="nucleotide sequence ID" value="NZ_CP095461.1"/>
</dbReference>
<protein>
    <recommendedName>
        <fullName evidence="5">Lipoprotein</fullName>
    </recommendedName>
</protein>